<dbReference type="FunFam" id="3.40.50.2020:FF:000023">
    <property type="entry name" value="Probable uracil phosphoribosyltransferase"/>
    <property type="match status" value="1"/>
</dbReference>
<keyword evidence="9" id="KW-0342">GTP-binding</keyword>
<keyword evidence="12" id="KW-1185">Reference proteome</keyword>
<dbReference type="InterPro" id="IPR029057">
    <property type="entry name" value="PRTase-like"/>
</dbReference>
<comment type="pathway">
    <text evidence="2">Pyrimidine metabolism; UMP biosynthesis via salvage pathway; UMP from uracil: step 1/1.</text>
</comment>
<evidence type="ECO:0000256" key="2">
    <source>
        <dbReference type="ARBA" id="ARBA00005180"/>
    </source>
</evidence>
<comment type="similarity">
    <text evidence="3">Belongs to the UPRTase family.</text>
</comment>
<dbReference type="InterPro" id="IPR000836">
    <property type="entry name" value="PRTase_dom"/>
</dbReference>
<evidence type="ECO:0000256" key="4">
    <source>
        <dbReference type="ARBA" id="ARBA00011894"/>
    </source>
</evidence>
<dbReference type="EC" id="2.4.2.9" evidence="4"/>
<feature type="domain" description="Phosphoribosyltransferase" evidence="10">
    <location>
        <begin position="48"/>
        <end position="255"/>
    </location>
</feature>
<dbReference type="SUPFAM" id="SSF53271">
    <property type="entry name" value="PRTase-like"/>
    <property type="match status" value="1"/>
</dbReference>
<dbReference type="Pfam" id="PF14681">
    <property type="entry name" value="UPRTase"/>
    <property type="match status" value="1"/>
</dbReference>
<dbReference type="GO" id="GO:0004845">
    <property type="term" value="F:uracil phosphoribosyltransferase activity"/>
    <property type="evidence" value="ECO:0007669"/>
    <property type="project" value="UniProtKB-EC"/>
</dbReference>
<dbReference type="Proteomes" id="UP001146120">
    <property type="component" value="Unassembled WGS sequence"/>
</dbReference>
<accession>A0AAV2YW39</accession>
<keyword evidence="6" id="KW-0328">Glycosyltransferase</keyword>
<reference evidence="11" key="1">
    <citation type="submission" date="2022-11" db="EMBL/GenBank/DDBJ databases">
        <authorList>
            <person name="Morgan W.R."/>
            <person name="Tartar A."/>
        </authorList>
    </citation>
    <scope>NUCLEOTIDE SEQUENCE</scope>
    <source>
        <strain evidence="11">ARSEF 373</strain>
    </source>
</reference>
<evidence type="ECO:0000256" key="9">
    <source>
        <dbReference type="ARBA" id="ARBA00023134"/>
    </source>
</evidence>
<comment type="caution">
    <text evidence="11">The sequence shown here is derived from an EMBL/GenBank/DDBJ whole genome shotgun (WGS) entry which is preliminary data.</text>
</comment>
<dbReference type="GO" id="GO:0005525">
    <property type="term" value="F:GTP binding"/>
    <property type="evidence" value="ECO:0007669"/>
    <property type="project" value="UniProtKB-KW"/>
</dbReference>
<name>A0AAV2YW39_9STRA</name>
<evidence type="ECO:0000256" key="7">
    <source>
        <dbReference type="ARBA" id="ARBA00022679"/>
    </source>
</evidence>
<dbReference type="CDD" id="cd06223">
    <property type="entry name" value="PRTases_typeI"/>
    <property type="match status" value="1"/>
</dbReference>
<reference evidence="11" key="2">
    <citation type="journal article" date="2023" name="Microbiol Resour">
        <title>Decontamination and Annotation of the Draft Genome Sequence of the Oomycete Lagenidium giganteum ARSEF 373.</title>
        <authorList>
            <person name="Morgan W.R."/>
            <person name="Tartar A."/>
        </authorList>
    </citation>
    <scope>NUCLEOTIDE SEQUENCE</scope>
    <source>
        <strain evidence="11">ARSEF 373</strain>
    </source>
</reference>
<evidence type="ECO:0000313" key="12">
    <source>
        <dbReference type="Proteomes" id="UP001146120"/>
    </source>
</evidence>
<dbReference type="AlphaFoldDB" id="A0AAV2YW39"/>
<keyword evidence="7" id="KW-0808">Transferase</keyword>
<evidence type="ECO:0000256" key="5">
    <source>
        <dbReference type="ARBA" id="ARBA00022533"/>
    </source>
</evidence>
<evidence type="ECO:0000313" key="11">
    <source>
        <dbReference type="EMBL" id="DAZ98355.1"/>
    </source>
</evidence>
<protein>
    <recommendedName>
        <fullName evidence="4">uracil phosphoribosyltransferase</fullName>
        <ecNumber evidence="4">2.4.2.9</ecNumber>
    </recommendedName>
</protein>
<dbReference type="EMBL" id="DAKRPA010000108">
    <property type="protein sequence ID" value="DAZ98355.1"/>
    <property type="molecule type" value="Genomic_DNA"/>
</dbReference>
<evidence type="ECO:0000256" key="3">
    <source>
        <dbReference type="ARBA" id="ARBA00009516"/>
    </source>
</evidence>
<evidence type="ECO:0000256" key="1">
    <source>
        <dbReference type="ARBA" id="ARBA00001946"/>
    </source>
</evidence>
<evidence type="ECO:0000256" key="6">
    <source>
        <dbReference type="ARBA" id="ARBA00022676"/>
    </source>
</evidence>
<dbReference type="NCBIfam" id="NF001097">
    <property type="entry name" value="PRK00129.1"/>
    <property type="match status" value="1"/>
</dbReference>
<gene>
    <name evidence="11" type="ORF">N0F65_000674</name>
</gene>
<sequence>MPPPPELLSRHCRRWRNALVIPYSAMPSSSASSSITAALEAKYERLEVLKHRALAPLHTKLRDRTTSHAEFKFYADRLMRILAEEGLASCASEHVTVTTPTGDEYAGPVFADRICAVSVIRAGDSLLQAVLDCDPRVAVGKILIQRDESTDDKRPVFYYAKLPPKMSSYDHVLVVDPMLGTGGSITTAIKKLVEVGVEEHKITFLNVVSCPEGIERLMQEFPDVRVMTAALDPCMNDDKYITPGLGDYGDRYYNTVHH</sequence>
<keyword evidence="8" id="KW-0547">Nucleotide-binding</keyword>
<proteinExistence type="inferred from homology"/>
<evidence type="ECO:0000259" key="10">
    <source>
        <dbReference type="Pfam" id="PF14681"/>
    </source>
</evidence>
<dbReference type="GO" id="GO:0008655">
    <property type="term" value="P:pyrimidine-containing compound salvage"/>
    <property type="evidence" value="ECO:0007669"/>
    <property type="project" value="UniProtKB-ARBA"/>
</dbReference>
<comment type="cofactor">
    <cofactor evidence="1">
        <name>Mg(2+)</name>
        <dbReference type="ChEBI" id="CHEBI:18420"/>
    </cofactor>
</comment>
<keyword evidence="5" id="KW-0021">Allosteric enzyme</keyword>
<dbReference type="Gene3D" id="3.40.50.2020">
    <property type="match status" value="1"/>
</dbReference>
<organism evidence="11 12">
    <name type="scientific">Lagenidium giganteum</name>
    <dbReference type="NCBI Taxonomy" id="4803"/>
    <lineage>
        <taxon>Eukaryota</taxon>
        <taxon>Sar</taxon>
        <taxon>Stramenopiles</taxon>
        <taxon>Oomycota</taxon>
        <taxon>Peronosporomycetes</taxon>
        <taxon>Pythiales</taxon>
        <taxon>Pythiaceae</taxon>
    </lineage>
</organism>
<evidence type="ECO:0000256" key="8">
    <source>
        <dbReference type="ARBA" id="ARBA00022741"/>
    </source>
</evidence>